<evidence type="ECO:0000256" key="2">
    <source>
        <dbReference type="ARBA" id="ARBA00023002"/>
    </source>
</evidence>
<dbReference type="EMBL" id="JACHBG010000025">
    <property type="protein sequence ID" value="MBB6488618.1"/>
    <property type="molecule type" value="Genomic_DNA"/>
</dbReference>
<keyword evidence="1" id="KW-0521">NADP</keyword>
<dbReference type="EC" id="1.6.5.5" evidence="4"/>
<dbReference type="InterPro" id="IPR013154">
    <property type="entry name" value="ADH-like_N"/>
</dbReference>
<comment type="caution">
    <text evidence="4">The sequence shown here is derived from an EMBL/GenBank/DDBJ whole genome shotgun (WGS) entry which is preliminary data.</text>
</comment>
<dbReference type="InterPro" id="IPR013149">
    <property type="entry name" value="ADH-like_C"/>
</dbReference>
<dbReference type="SMART" id="SM00829">
    <property type="entry name" value="PKS_ER"/>
    <property type="match status" value="1"/>
</dbReference>
<dbReference type="Pfam" id="PF00107">
    <property type="entry name" value="ADH_zinc_N"/>
    <property type="match status" value="1"/>
</dbReference>
<dbReference type="GO" id="GO:0070402">
    <property type="term" value="F:NADPH binding"/>
    <property type="evidence" value="ECO:0007669"/>
    <property type="project" value="TreeGrafter"/>
</dbReference>
<dbReference type="Gene3D" id="3.90.180.10">
    <property type="entry name" value="Medium-chain alcohol dehydrogenases, catalytic domain"/>
    <property type="match status" value="1"/>
</dbReference>
<sequence length="325" mass="34340">MPAAVRLYSHGGPEALRYEEVEGLEPGAGEVRIRQSWAGINFVDIYHRTGLYPLPSLPACLGVEAAGVIDAIGAGVTNLAIGQRVAWAGVPAGGYAKARVINADRLIVLPDDIEEQAAAAVMLRGITAHMLLHRVWPVRRGDTLLIHAAAGGLGQILTRWAKRLGAEVIGVVGGERKAELARAAGADVVIDRHRADFVAEVGELTGGRGVNIAYDGVGGETLLRTLDCVRPFGLIASIGQASGTLPDIPLADIGPRRSLILARPSVFAYMADRESYRTAAAEVFDLLRSGLSVEVDRTFPLEAAAEGHRALESGETVGSLLLDLR</sequence>
<dbReference type="InterPro" id="IPR020843">
    <property type="entry name" value="ER"/>
</dbReference>
<organism evidence="4 5">
    <name type="scientific">Rhizobium lusitanum</name>
    <dbReference type="NCBI Taxonomy" id="293958"/>
    <lineage>
        <taxon>Bacteria</taxon>
        <taxon>Pseudomonadati</taxon>
        <taxon>Pseudomonadota</taxon>
        <taxon>Alphaproteobacteria</taxon>
        <taxon>Hyphomicrobiales</taxon>
        <taxon>Rhizobiaceae</taxon>
        <taxon>Rhizobium/Agrobacterium group</taxon>
        <taxon>Rhizobium</taxon>
    </lineage>
</organism>
<dbReference type="SUPFAM" id="SSF50129">
    <property type="entry name" value="GroES-like"/>
    <property type="match status" value="1"/>
</dbReference>
<dbReference type="InterPro" id="IPR011032">
    <property type="entry name" value="GroES-like_sf"/>
</dbReference>
<dbReference type="InterPro" id="IPR047618">
    <property type="entry name" value="QOR-like"/>
</dbReference>
<dbReference type="CDD" id="cd05286">
    <property type="entry name" value="QOR2"/>
    <property type="match status" value="1"/>
</dbReference>
<gene>
    <name evidence="4" type="ORF">GGD46_005938</name>
</gene>
<proteinExistence type="predicted"/>
<dbReference type="Gene3D" id="3.40.50.720">
    <property type="entry name" value="NAD(P)-binding Rossmann-like Domain"/>
    <property type="match status" value="1"/>
</dbReference>
<dbReference type="PANTHER" id="PTHR48106:SF13">
    <property type="entry name" value="QUINONE OXIDOREDUCTASE-RELATED"/>
    <property type="match status" value="1"/>
</dbReference>
<accession>A0A7X0MH07</accession>
<evidence type="ECO:0000313" key="4">
    <source>
        <dbReference type="EMBL" id="MBB6488618.1"/>
    </source>
</evidence>
<dbReference type="Proteomes" id="UP000565576">
    <property type="component" value="Unassembled WGS sequence"/>
</dbReference>
<protein>
    <submittedName>
        <fullName evidence="4">NADPH2:quinone reductase</fullName>
        <ecNumber evidence="4">1.6.5.5</ecNumber>
    </submittedName>
</protein>
<keyword evidence="2 4" id="KW-0560">Oxidoreductase</keyword>
<evidence type="ECO:0000313" key="5">
    <source>
        <dbReference type="Proteomes" id="UP000565576"/>
    </source>
</evidence>
<dbReference type="GO" id="GO:0035925">
    <property type="term" value="F:mRNA 3'-UTR AU-rich region binding"/>
    <property type="evidence" value="ECO:0007669"/>
    <property type="project" value="TreeGrafter"/>
</dbReference>
<reference evidence="4 5" key="1">
    <citation type="submission" date="2020-08" db="EMBL/GenBank/DDBJ databases">
        <title>Genomic Encyclopedia of Type Strains, Phase IV (KMG-V): Genome sequencing to study the core and pangenomes of soil and plant-associated prokaryotes.</title>
        <authorList>
            <person name="Whitman W."/>
        </authorList>
    </citation>
    <scope>NUCLEOTIDE SEQUENCE [LARGE SCALE GENOMIC DNA]</scope>
    <source>
        <strain evidence="4 5">SEMIA 4060</strain>
    </source>
</reference>
<evidence type="ECO:0000256" key="1">
    <source>
        <dbReference type="ARBA" id="ARBA00022857"/>
    </source>
</evidence>
<dbReference type="GO" id="GO:0005829">
    <property type="term" value="C:cytosol"/>
    <property type="evidence" value="ECO:0007669"/>
    <property type="project" value="TreeGrafter"/>
</dbReference>
<name>A0A7X0MH07_9HYPH</name>
<dbReference type="GO" id="GO:0003960">
    <property type="term" value="F:quinone reductase (NADPH) activity"/>
    <property type="evidence" value="ECO:0007669"/>
    <property type="project" value="UniProtKB-EC"/>
</dbReference>
<evidence type="ECO:0000259" key="3">
    <source>
        <dbReference type="SMART" id="SM00829"/>
    </source>
</evidence>
<feature type="domain" description="Enoyl reductase (ER)" evidence="3">
    <location>
        <begin position="11"/>
        <end position="322"/>
    </location>
</feature>
<dbReference type="AlphaFoldDB" id="A0A7X0MH07"/>
<dbReference type="SUPFAM" id="SSF51735">
    <property type="entry name" value="NAD(P)-binding Rossmann-fold domains"/>
    <property type="match status" value="1"/>
</dbReference>
<dbReference type="Pfam" id="PF08240">
    <property type="entry name" value="ADH_N"/>
    <property type="match status" value="1"/>
</dbReference>
<dbReference type="PANTHER" id="PTHR48106">
    <property type="entry name" value="QUINONE OXIDOREDUCTASE PIG3-RELATED"/>
    <property type="match status" value="1"/>
</dbReference>
<dbReference type="InterPro" id="IPR036291">
    <property type="entry name" value="NAD(P)-bd_dom_sf"/>
</dbReference>